<name>A0A4Y3PD00_BREPA</name>
<proteinExistence type="predicted"/>
<comment type="caution">
    <text evidence="1">The sequence shown here is derived from an EMBL/GenBank/DDBJ whole genome shotgun (WGS) entry which is preliminary data.</text>
</comment>
<evidence type="ECO:0000313" key="1">
    <source>
        <dbReference type="EMBL" id="GEB30505.1"/>
    </source>
</evidence>
<evidence type="ECO:0000313" key="2">
    <source>
        <dbReference type="Proteomes" id="UP000316882"/>
    </source>
</evidence>
<protein>
    <submittedName>
        <fullName evidence="1">Uncharacterized protein</fullName>
    </submittedName>
</protein>
<sequence>MILEPGNLPVLVYALFSFGSKEEVRIVFVSYPRFVFLLDFGKQSVFLCA</sequence>
<dbReference type="EMBL" id="BJMH01000001">
    <property type="protein sequence ID" value="GEB30505.1"/>
    <property type="molecule type" value="Genomic_DNA"/>
</dbReference>
<gene>
    <name evidence="1" type="ORF">BPA01_00850</name>
</gene>
<keyword evidence="2" id="KW-1185">Reference proteome</keyword>
<dbReference type="AlphaFoldDB" id="A0A4Y3PD00"/>
<reference evidence="1 2" key="1">
    <citation type="submission" date="2019-06" db="EMBL/GenBank/DDBJ databases">
        <title>Whole genome shotgun sequence of Brevibacillus parabrevis NBRC 12334.</title>
        <authorList>
            <person name="Hosoyama A."/>
            <person name="Uohara A."/>
            <person name="Ohji S."/>
            <person name="Ichikawa N."/>
        </authorList>
    </citation>
    <scope>NUCLEOTIDE SEQUENCE [LARGE SCALE GENOMIC DNA]</scope>
    <source>
        <strain evidence="1 2">NBRC 12334</strain>
    </source>
</reference>
<organism evidence="1 2">
    <name type="scientific">Brevibacillus parabrevis</name>
    <dbReference type="NCBI Taxonomy" id="54914"/>
    <lineage>
        <taxon>Bacteria</taxon>
        <taxon>Bacillati</taxon>
        <taxon>Bacillota</taxon>
        <taxon>Bacilli</taxon>
        <taxon>Bacillales</taxon>
        <taxon>Paenibacillaceae</taxon>
        <taxon>Brevibacillus</taxon>
    </lineage>
</organism>
<accession>A0A4Y3PD00</accession>
<dbReference type="Proteomes" id="UP000316882">
    <property type="component" value="Unassembled WGS sequence"/>
</dbReference>